<dbReference type="AlphaFoldDB" id="A0A875RY71"/>
<dbReference type="GeneID" id="62195171"/>
<gene>
    <name evidence="4" type="ORF">FOA43_001770</name>
</gene>
<dbReference type="GO" id="GO:0019843">
    <property type="term" value="F:rRNA binding"/>
    <property type="evidence" value="ECO:0007669"/>
    <property type="project" value="InterPro"/>
</dbReference>
<dbReference type="PROSITE" id="PS50833">
    <property type="entry name" value="BRIX"/>
    <property type="match status" value="1"/>
</dbReference>
<evidence type="ECO:0000313" key="5">
    <source>
        <dbReference type="Proteomes" id="UP000662931"/>
    </source>
</evidence>
<dbReference type="Proteomes" id="UP000662931">
    <property type="component" value="Chromosome 1"/>
</dbReference>
<dbReference type="RefSeq" id="XP_038778006.1">
    <property type="nucleotide sequence ID" value="XM_038922078.1"/>
</dbReference>
<feature type="transmembrane region" description="Helical" evidence="2">
    <location>
        <begin position="66"/>
        <end position="84"/>
    </location>
</feature>
<keyword evidence="2" id="KW-1133">Transmembrane helix</keyword>
<dbReference type="GO" id="GO:0030687">
    <property type="term" value="C:preribosome, large subunit precursor"/>
    <property type="evidence" value="ECO:0007669"/>
    <property type="project" value="TreeGrafter"/>
</dbReference>
<evidence type="ECO:0000313" key="4">
    <source>
        <dbReference type="EMBL" id="QPG74441.1"/>
    </source>
</evidence>
<dbReference type="KEGG" id="bnn:FOA43_001770"/>
<evidence type="ECO:0000259" key="3">
    <source>
        <dbReference type="PROSITE" id="PS50833"/>
    </source>
</evidence>
<reference evidence="4" key="1">
    <citation type="submission" date="2020-10" db="EMBL/GenBank/DDBJ databases">
        <authorList>
            <person name="Roach M.J.R."/>
        </authorList>
    </citation>
    <scope>NUCLEOTIDE SEQUENCE</scope>
    <source>
        <strain evidence="4">CBS 1945</strain>
    </source>
</reference>
<dbReference type="OrthoDB" id="10261452at2759"/>
<dbReference type="GO" id="GO:0000027">
    <property type="term" value="P:ribosomal large subunit assembly"/>
    <property type="evidence" value="ECO:0007669"/>
    <property type="project" value="TreeGrafter"/>
</dbReference>
<keyword evidence="5" id="KW-1185">Reference proteome</keyword>
<organism evidence="4 5">
    <name type="scientific">Eeniella nana</name>
    <name type="common">Yeast</name>
    <name type="synonym">Brettanomyces nanus</name>
    <dbReference type="NCBI Taxonomy" id="13502"/>
    <lineage>
        <taxon>Eukaryota</taxon>
        <taxon>Fungi</taxon>
        <taxon>Dikarya</taxon>
        <taxon>Ascomycota</taxon>
        <taxon>Saccharomycotina</taxon>
        <taxon>Pichiomycetes</taxon>
        <taxon>Pichiales</taxon>
        <taxon>Pichiaceae</taxon>
        <taxon>Brettanomyces</taxon>
    </lineage>
</organism>
<dbReference type="EMBL" id="CP064812">
    <property type="protein sequence ID" value="QPG74441.1"/>
    <property type="molecule type" value="Genomic_DNA"/>
</dbReference>
<keyword evidence="2" id="KW-0812">Transmembrane</keyword>
<dbReference type="SMART" id="SM00879">
    <property type="entry name" value="Brix"/>
    <property type="match status" value="1"/>
</dbReference>
<dbReference type="InterPro" id="IPR045112">
    <property type="entry name" value="PPAN-like"/>
</dbReference>
<sequence>MAIRRHKRRTHVVQTDKEYTSVPRSMVIHLGTAQKNHTLGQLVKDVRNMMQPHTAVKLRERRSNKVKDFVSVAGTFGVSFLMIFSQNEKTGGIHLRFAKMAHGPTISFKILEYSLCKDISRTLHNPKSLARGSVEYQSPPLLVLNGFTNPKEAASYEKLVITMFQNMFPAITPQTIKVGTIKRVLLINKDKKSGIIDVRHYAIDTKLVDVSRNVRKLVSMKNKRNKKIPNLSKVKDVADIILDPYAQAAFTSDSEVDTDAVVEVREEKEENVTKLKEKAEIKVDTMEEGEESGDVKRKKAVKLTEIGPRMRLELVKIEEEVCGGKVLYHSYIHKSEEEVELMDELQADKKKQKEQRKKQQRDNIEKKRKYKKVRFAGAGDAKKEGDDVEIDADADADADVDVDVDADVDISSSNSNSDDDRLFDE</sequence>
<proteinExistence type="predicted"/>
<keyword evidence="2" id="KW-0472">Membrane</keyword>
<feature type="domain" description="Brix" evidence="3">
    <location>
        <begin position="25"/>
        <end position="323"/>
    </location>
</feature>
<dbReference type="PANTHER" id="PTHR12661">
    <property type="entry name" value="PETER PAN-RELATED"/>
    <property type="match status" value="1"/>
</dbReference>
<evidence type="ECO:0000256" key="1">
    <source>
        <dbReference type="SAM" id="MobiDB-lite"/>
    </source>
</evidence>
<name>A0A875RY71_EENNA</name>
<feature type="region of interest" description="Disordered" evidence="1">
    <location>
        <begin position="347"/>
        <end position="425"/>
    </location>
</feature>
<dbReference type="PANTHER" id="PTHR12661:SF5">
    <property type="entry name" value="SUPPRESSOR OF SWI4 1 HOMOLOG"/>
    <property type="match status" value="1"/>
</dbReference>
<protein>
    <recommendedName>
        <fullName evidence="3">Brix domain-containing protein</fullName>
    </recommendedName>
</protein>
<evidence type="ECO:0000256" key="2">
    <source>
        <dbReference type="SAM" id="Phobius"/>
    </source>
</evidence>
<feature type="compositionally biased region" description="Acidic residues" evidence="1">
    <location>
        <begin position="386"/>
        <end position="408"/>
    </location>
</feature>
<dbReference type="Pfam" id="PF04427">
    <property type="entry name" value="Brix"/>
    <property type="match status" value="1"/>
</dbReference>
<accession>A0A875RY71</accession>
<dbReference type="InterPro" id="IPR007109">
    <property type="entry name" value="Brix"/>
</dbReference>
<dbReference type="GO" id="GO:0006364">
    <property type="term" value="P:rRNA processing"/>
    <property type="evidence" value="ECO:0007669"/>
    <property type="project" value="InterPro"/>
</dbReference>